<organism evidence="3 4">
    <name type="scientific">Zeaxanthinibacter enoshimensis</name>
    <dbReference type="NCBI Taxonomy" id="392009"/>
    <lineage>
        <taxon>Bacteria</taxon>
        <taxon>Pseudomonadati</taxon>
        <taxon>Bacteroidota</taxon>
        <taxon>Flavobacteriia</taxon>
        <taxon>Flavobacteriales</taxon>
        <taxon>Flavobacteriaceae</taxon>
        <taxon>Zeaxanthinibacter</taxon>
    </lineage>
</organism>
<keyword evidence="1" id="KW-0812">Transmembrane</keyword>
<dbReference type="AlphaFoldDB" id="A0A4R6TII3"/>
<evidence type="ECO:0000256" key="1">
    <source>
        <dbReference type="SAM" id="Phobius"/>
    </source>
</evidence>
<evidence type="ECO:0000313" key="3">
    <source>
        <dbReference type="EMBL" id="TDQ30644.1"/>
    </source>
</evidence>
<evidence type="ECO:0000259" key="2">
    <source>
        <dbReference type="Pfam" id="PF10988"/>
    </source>
</evidence>
<dbReference type="Proteomes" id="UP000295468">
    <property type="component" value="Unassembled WGS sequence"/>
</dbReference>
<dbReference type="Gene3D" id="2.160.20.120">
    <property type="match status" value="1"/>
</dbReference>
<protein>
    <submittedName>
        <fullName evidence="3">Putative autotransporter adhesin-like protein</fullName>
    </submittedName>
</protein>
<dbReference type="EMBL" id="SNYI01000002">
    <property type="protein sequence ID" value="TDQ30644.1"/>
    <property type="molecule type" value="Genomic_DNA"/>
</dbReference>
<dbReference type="InterPro" id="IPR021255">
    <property type="entry name" value="DUF2807"/>
</dbReference>
<gene>
    <name evidence="3" type="ORF">CLV82_1331</name>
</gene>
<accession>A0A4R6TII3</accession>
<comment type="caution">
    <text evidence="3">The sequence shown here is derived from an EMBL/GenBank/DDBJ whole genome shotgun (WGS) entry which is preliminary data.</text>
</comment>
<proteinExistence type="predicted"/>
<name>A0A4R6TII3_9FLAO</name>
<dbReference type="OrthoDB" id="1466971at2"/>
<feature type="domain" description="Putative auto-transporter adhesin head GIN" evidence="2">
    <location>
        <begin position="51"/>
        <end position="244"/>
    </location>
</feature>
<keyword evidence="4" id="KW-1185">Reference proteome</keyword>
<reference evidence="3 4" key="1">
    <citation type="submission" date="2019-03" db="EMBL/GenBank/DDBJ databases">
        <title>Genomic Encyclopedia of Archaeal and Bacterial Type Strains, Phase II (KMG-II): from individual species to whole genera.</title>
        <authorList>
            <person name="Goeker M."/>
        </authorList>
    </citation>
    <scope>NUCLEOTIDE SEQUENCE [LARGE SCALE GENOMIC DNA]</scope>
    <source>
        <strain evidence="3 4">DSM 18435</strain>
    </source>
</reference>
<sequence length="261" mass="28560">MKSQHHIVRWIAGTIPGIILLFLLSACNSENAPDCIQATGDILSEELDVSAFDQVEVYENIRLVVRYGEIQKVELQTGASLRQEVTARVVNGVLQLRDGNDCNYFRAYGTTVFTVTSPDLRSIRSSTGFPVESQGVLPYESLSLLSESFNNPEAETTDGSFDLELDVGELSIVSNGLAYFSLRGEAEVFRVTIAAGDSRVEAQELLASQVQLNHRGSNDILVHPVNILSGTLRGTGNALIYNRPGTVDVEQLFTGKLVYMD</sequence>
<feature type="transmembrane region" description="Helical" evidence="1">
    <location>
        <begin position="7"/>
        <end position="26"/>
    </location>
</feature>
<dbReference type="Pfam" id="PF10988">
    <property type="entry name" value="DUF2807"/>
    <property type="match status" value="1"/>
</dbReference>
<dbReference type="PROSITE" id="PS51257">
    <property type="entry name" value="PROKAR_LIPOPROTEIN"/>
    <property type="match status" value="1"/>
</dbReference>
<keyword evidence="1" id="KW-0472">Membrane</keyword>
<evidence type="ECO:0000313" key="4">
    <source>
        <dbReference type="Proteomes" id="UP000295468"/>
    </source>
</evidence>
<keyword evidence="1" id="KW-1133">Transmembrane helix</keyword>
<dbReference type="RefSeq" id="WP_133643535.1">
    <property type="nucleotide sequence ID" value="NZ_SNYI01000002.1"/>
</dbReference>